<organism evidence="1 2">
    <name type="scientific">Candidatus Desantisbacteria bacterium CG1_02_38_46</name>
    <dbReference type="NCBI Taxonomy" id="1817893"/>
    <lineage>
        <taxon>Bacteria</taxon>
        <taxon>Candidatus Desantisiibacteriota</taxon>
    </lineage>
</organism>
<evidence type="ECO:0000313" key="1">
    <source>
        <dbReference type="EMBL" id="OIN98502.1"/>
    </source>
</evidence>
<name>A0A1J4SKE4_9BACT</name>
<protein>
    <submittedName>
        <fullName evidence="1">Uncharacterized protein</fullName>
    </submittedName>
</protein>
<proteinExistence type="predicted"/>
<dbReference type="STRING" id="1817893.AUJ66_00925"/>
<comment type="caution">
    <text evidence="1">The sequence shown here is derived from an EMBL/GenBank/DDBJ whole genome shotgun (WGS) entry which is preliminary data.</text>
</comment>
<dbReference type="AlphaFoldDB" id="A0A1J4SKE4"/>
<gene>
    <name evidence="1" type="ORF">AUJ66_00925</name>
</gene>
<evidence type="ECO:0000313" key="2">
    <source>
        <dbReference type="Proteomes" id="UP000182278"/>
    </source>
</evidence>
<reference evidence="1 2" key="1">
    <citation type="journal article" date="2016" name="Environ. Microbiol.">
        <title>Genomic resolution of a cold subsurface aquifer community provides metabolic insights for novel microbes adapted to high CO concentrations.</title>
        <authorList>
            <person name="Probst A.J."/>
            <person name="Castelle C.J."/>
            <person name="Singh A."/>
            <person name="Brown C.T."/>
            <person name="Anantharaman K."/>
            <person name="Sharon I."/>
            <person name="Hug L.A."/>
            <person name="Burstein D."/>
            <person name="Emerson J.B."/>
            <person name="Thomas B.C."/>
            <person name="Banfield J.F."/>
        </authorList>
    </citation>
    <scope>NUCLEOTIDE SEQUENCE [LARGE SCALE GENOMIC DNA]</scope>
    <source>
        <strain evidence="1">CG1_02_38_46</strain>
    </source>
</reference>
<sequence length="131" mass="13861">MRKNGLVVGILLGVMFMVALSYAGELTQIIIYKGETVGTGVGISSFKLVVGDEMFLTAKGADAEGNDVPIWPTWKTDKELSIKVVEGRSKTVAVKALKPGAPLFITAIYITDDGKKVTGEAMGEVKAAAKK</sequence>
<dbReference type="Proteomes" id="UP000182278">
    <property type="component" value="Unassembled WGS sequence"/>
</dbReference>
<accession>A0A1J4SKE4</accession>
<dbReference type="EMBL" id="MNUO01000012">
    <property type="protein sequence ID" value="OIN98502.1"/>
    <property type="molecule type" value="Genomic_DNA"/>
</dbReference>